<dbReference type="CDD" id="cd17546">
    <property type="entry name" value="REC_hyHK_CKI1_RcsC-like"/>
    <property type="match status" value="1"/>
</dbReference>
<evidence type="ECO:0000313" key="9">
    <source>
        <dbReference type="EMBL" id="TYA84107.1"/>
    </source>
</evidence>
<dbReference type="SMART" id="SM00388">
    <property type="entry name" value="HisKA"/>
    <property type="match status" value="1"/>
</dbReference>
<dbReference type="Gene3D" id="1.25.40.10">
    <property type="entry name" value="Tetratricopeptide repeat domain"/>
    <property type="match status" value="1"/>
</dbReference>
<dbReference type="FunFam" id="3.30.565.10:FF:000010">
    <property type="entry name" value="Sensor histidine kinase RcsC"/>
    <property type="match status" value="1"/>
</dbReference>
<dbReference type="Pfam" id="PF00072">
    <property type="entry name" value="Response_reg"/>
    <property type="match status" value="1"/>
</dbReference>
<dbReference type="SUPFAM" id="SSF48452">
    <property type="entry name" value="TPR-like"/>
    <property type="match status" value="1"/>
</dbReference>
<dbReference type="Pfam" id="PF00512">
    <property type="entry name" value="HisKA"/>
    <property type="match status" value="1"/>
</dbReference>
<dbReference type="PANTHER" id="PTHR45339">
    <property type="entry name" value="HYBRID SIGNAL TRANSDUCTION HISTIDINE KINASE J"/>
    <property type="match status" value="1"/>
</dbReference>
<dbReference type="OrthoDB" id="4457677at2"/>
<dbReference type="SUPFAM" id="SSF55874">
    <property type="entry name" value="ATPase domain of HSP90 chaperone/DNA topoisomerase II/histidine kinase"/>
    <property type="match status" value="1"/>
</dbReference>
<comment type="caution">
    <text evidence="9">The sequence shown here is derived from an EMBL/GenBank/DDBJ whole genome shotgun (WGS) entry which is preliminary data.</text>
</comment>
<name>A0A5D0IP05_9FLAO</name>
<evidence type="ECO:0000259" key="8">
    <source>
        <dbReference type="PROSITE" id="PS50110"/>
    </source>
</evidence>
<feature type="modified residue" description="4-aspartylphosphate" evidence="5">
    <location>
        <position position="671"/>
    </location>
</feature>
<dbReference type="SMART" id="SM00028">
    <property type="entry name" value="TPR"/>
    <property type="match status" value="2"/>
</dbReference>
<dbReference type="Pfam" id="PF02518">
    <property type="entry name" value="HATPase_c"/>
    <property type="match status" value="1"/>
</dbReference>
<dbReference type="Gene3D" id="3.30.565.10">
    <property type="entry name" value="Histidine kinase-like ATPase, C-terminal domain"/>
    <property type="match status" value="1"/>
</dbReference>
<dbReference type="InterPro" id="IPR003594">
    <property type="entry name" value="HATPase_dom"/>
</dbReference>
<feature type="domain" description="Histidine kinase" evidence="7">
    <location>
        <begin position="375"/>
        <end position="596"/>
    </location>
</feature>
<evidence type="ECO:0000256" key="2">
    <source>
        <dbReference type="ARBA" id="ARBA00012438"/>
    </source>
</evidence>
<dbReference type="SMART" id="SM00448">
    <property type="entry name" value="REC"/>
    <property type="match status" value="1"/>
</dbReference>
<dbReference type="InterPro" id="IPR036890">
    <property type="entry name" value="HATPase_C_sf"/>
</dbReference>
<evidence type="ECO:0000313" key="10">
    <source>
        <dbReference type="Proteomes" id="UP000323930"/>
    </source>
</evidence>
<dbReference type="PANTHER" id="PTHR45339:SF1">
    <property type="entry name" value="HYBRID SIGNAL TRANSDUCTION HISTIDINE KINASE J"/>
    <property type="match status" value="1"/>
</dbReference>
<dbReference type="AlphaFoldDB" id="A0A5D0IP05"/>
<keyword evidence="4" id="KW-0902">Two-component regulatory system</keyword>
<evidence type="ECO:0000259" key="7">
    <source>
        <dbReference type="PROSITE" id="PS50109"/>
    </source>
</evidence>
<protein>
    <recommendedName>
        <fullName evidence="2">histidine kinase</fullName>
        <ecNumber evidence="2">2.7.13.3</ecNumber>
    </recommendedName>
</protein>
<dbReference type="PROSITE" id="PS50110">
    <property type="entry name" value="RESPONSE_REGULATORY"/>
    <property type="match status" value="1"/>
</dbReference>
<dbReference type="EMBL" id="VSDQ01000409">
    <property type="protein sequence ID" value="TYA84107.1"/>
    <property type="molecule type" value="Genomic_DNA"/>
</dbReference>
<keyword evidence="10" id="KW-1185">Reference proteome</keyword>
<dbReference type="CDD" id="cd16922">
    <property type="entry name" value="HATPase_EvgS-ArcB-TorS-like"/>
    <property type="match status" value="1"/>
</dbReference>
<dbReference type="EC" id="2.7.13.3" evidence="2"/>
<keyword evidence="6" id="KW-1133">Transmembrane helix</keyword>
<dbReference type="Proteomes" id="UP000323930">
    <property type="component" value="Unassembled WGS sequence"/>
</dbReference>
<dbReference type="InterPro" id="IPR036097">
    <property type="entry name" value="HisK_dim/P_sf"/>
</dbReference>
<dbReference type="InterPro" id="IPR004358">
    <property type="entry name" value="Sig_transdc_His_kin-like_C"/>
</dbReference>
<dbReference type="InterPro" id="IPR005467">
    <property type="entry name" value="His_kinase_dom"/>
</dbReference>
<comment type="catalytic activity">
    <reaction evidence="1">
        <text>ATP + protein L-histidine = ADP + protein N-phospho-L-histidine.</text>
        <dbReference type="EC" id="2.7.13.3"/>
    </reaction>
</comment>
<dbReference type="SMART" id="SM00387">
    <property type="entry name" value="HATPase_c"/>
    <property type="match status" value="1"/>
</dbReference>
<evidence type="ECO:0000256" key="3">
    <source>
        <dbReference type="ARBA" id="ARBA00022553"/>
    </source>
</evidence>
<dbReference type="InterPro" id="IPR001789">
    <property type="entry name" value="Sig_transdc_resp-reg_receiver"/>
</dbReference>
<evidence type="ECO:0000256" key="5">
    <source>
        <dbReference type="PROSITE-ProRule" id="PRU00169"/>
    </source>
</evidence>
<dbReference type="Gene3D" id="1.10.287.130">
    <property type="match status" value="1"/>
</dbReference>
<organism evidence="9 10">
    <name type="scientific">Seonamhaeicola marinus</name>
    <dbReference type="NCBI Taxonomy" id="1912246"/>
    <lineage>
        <taxon>Bacteria</taxon>
        <taxon>Pseudomonadati</taxon>
        <taxon>Bacteroidota</taxon>
        <taxon>Flavobacteriia</taxon>
        <taxon>Flavobacteriales</taxon>
        <taxon>Flavobacteriaceae</taxon>
    </lineage>
</organism>
<dbReference type="InterPro" id="IPR019734">
    <property type="entry name" value="TPR_rpt"/>
</dbReference>
<dbReference type="InterPro" id="IPR011990">
    <property type="entry name" value="TPR-like_helical_dom_sf"/>
</dbReference>
<feature type="transmembrane region" description="Helical" evidence="6">
    <location>
        <begin position="317"/>
        <end position="339"/>
    </location>
</feature>
<gene>
    <name evidence="9" type="ORF">FUA24_05495</name>
</gene>
<evidence type="ECO:0000256" key="4">
    <source>
        <dbReference type="ARBA" id="ARBA00023012"/>
    </source>
</evidence>
<evidence type="ECO:0000256" key="1">
    <source>
        <dbReference type="ARBA" id="ARBA00000085"/>
    </source>
</evidence>
<dbReference type="InterPro" id="IPR003661">
    <property type="entry name" value="HisK_dim/P_dom"/>
</dbReference>
<dbReference type="PRINTS" id="PR00344">
    <property type="entry name" value="BCTRLSENSOR"/>
</dbReference>
<sequence length="753" mass="86949">MLTRLFFYFLLLPLFLFANEDRDVIKEIDRINTISQNHFNEHRILESFKGFLKSKKLADSISDYYGIAISNFNLAKIHFLMNNHEDAKAYYNNTLEAAKRIDNDYLIANTYLNLAEIYTRGLKFSLAQDYLEKSISFSEEKNYHTSSEIEALSRVALKARINLCKLSLDVGDLEDAYMCLLVSEKYLENITDSYSKSRHNYFFGLYYAKKDLNNYACNKFIEAIKLVDSEEDNYEFLSELYKDLSLAQSKSGNSSKAYSSLLLHNVYKDKLINQEKVRQEIIVKSKYLLEDYKNDIKEANLAKLEQTKIANKLRKEIIAILIMLVLLVLSLTFIGLGYISKKKLTKALKVRNSELEIARNEALKSSELKSKFISNVTHELRTPLYGVVGMTSLLLEKSNLKKKDKKRLKSLKYSGDYLLNLINDILQIGKIEAKEIKLKESSVNLKSLFENIINSFQSRIKETNNKISIEIDKEVPKYIQCDKVRLSQIIFNLFGNSIKFTKNGVISLKVKCLNKTNNNVRLLFEVEDNGIGISKDKFKTIFDVFSQLDESNFEYQGTGLGLAITKNLIELFDSKIEVDSEEGKGTVFRFEIEFAIDLERVDKKEKKTISKSLINQNNYHILVAEDNKINQVVTKNLLRKQNYSCTIVGNGKLAVEEFYKNRDKYDLILMDINMPVMNGNEATEMIYEFDKDIPIIALTAADIEEVKTNFEEIGYKDIIIKPFDNYEFFQIINTQIHKRLQRKANAEALSNAS</sequence>
<dbReference type="Pfam" id="PF13424">
    <property type="entry name" value="TPR_12"/>
    <property type="match status" value="1"/>
</dbReference>
<keyword evidence="6" id="KW-0472">Membrane</keyword>
<dbReference type="SUPFAM" id="SSF52172">
    <property type="entry name" value="CheY-like"/>
    <property type="match status" value="1"/>
</dbReference>
<dbReference type="GO" id="GO:0000155">
    <property type="term" value="F:phosphorelay sensor kinase activity"/>
    <property type="evidence" value="ECO:0007669"/>
    <property type="project" value="InterPro"/>
</dbReference>
<dbReference type="InterPro" id="IPR011006">
    <property type="entry name" value="CheY-like_superfamily"/>
</dbReference>
<reference evidence="9 10" key="1">
    <citation type="submission" date="2019-08" db="EMBL/GenBank/DDBJ databases">
        <title>Seonamhaeicola sediminis sp. nov., isolated from marine sediment.</title>
        <authorList>
            <person name="Cao W.R."/>
        </authorList>
    </citation>
    <scope>NUCLEOTIDE SEQUENCE [LARGE SCALE GENOMIC DNA]</scope>
    <source>
        <strain evidence="9 10">B011</strain>
    </source>
</reference>
<keyword evidence="3 5" id="KW-0597">Phosphoprotein</keyword>
<proteinExistence type="predicted"/>
<keyword evidence="6" id="KW-0812">Transmembrane</keyword>
<dbReference type="SUPFAM" id="SSF47384">
    <property type="entry name" value="Homodimeric domain of signal transducing histidine kinase"/>
    <property type="match status" value="1"/>
</dbReference>
<feature type="domain" description="Response regulatory" evidence="8">
    <location>
        <begin position="620"/>
        <end position="736"/>
    </location>
</feature>
<accession>A0A5D0IP05</accession>
<dbReference type="PROSITE" id="PS50109">
    <property type="entry name" value="HIS_KIN"/>
    <property type="match status" value="1"/>
</dbReference>
<evidence type="ECO:0000256" key="6">
    <source>
        <dbReference type="SAM" id="Phobius"/>
    </source>
</evidence>
<dbReference type="CDD" id="cd00082">
    <property type="entry name" value="HisKA"/>
    <property type="match status" value="1"/>
</dbReference>
<dbReference type="RefSeq" id="WP_148540379.1">
    <property type="nucleotide sequence ID" value="NZ_VSDQ01000409.1"/>
</dbReference>
<dbReference type="Gene3D" id="3.40.50.2300">
    <property type="match status" value="1"/>
</dbReference>